<dbReference type="Proteomes" id="UP000191418">
    <property type="component" value="Unassembled WGS sequence"/>
</dbReference>
<comment type="caution">
    <text evidence="6">The sequence shown here is derived from an EMBL/GenBank/DDBJ whole genome shotgun (WGS) entry which is preliminary data.</text>
</comment>
<dbReference type="PANTHER" id="PTHR43155">
    <property type="entry name" value="CYCLIC DI-GMP PHOSPHODIESTERASE PA4108-RELATED"/>
    <property type="match status" value="1"/>
</dbReference>
<evidence type="ECO:0000256" key="1">
    <source>
        <dbReference type="ARBA" id="ARBA00022636"/>
    </source>
</evidence>
<protein>
    <recommendedName>
        <fullName evidence="5">HD-GYP domain-containing protein</fullName>
    </recommendedName>
</protein>
<dbReference type="SUPFAM" id="SSF109604">
    <property type="entry name" value="HD-domain/PDEase-like"/>
    <property type="match status" value="1"/>
</dbReference>
<dbReference type="Gene3D" id="2.30.110.10">
    <property type="entry name" value="Electron Transport, Fmn-binding Protein, Chain A"/>
    <property type="match status" value="1"/>
</dbReference>
<dbReference type="InterPro" id="IPR009926">
    <property type="entry name" value="T3SS_YcgR_PilZN"/>
</dbReference>
<evidence type="ECO:0000313" key="7">
    <source>
        <dbReference type="Proteomes" id="UP000191418"/>
    </source>
</evidence>
<dbReference type="CDD" id="cd00077">
    <property type="entry name" value="HDc"/>
    <property type="match status" value="1"/>
</dbReference>
<dbReference type="RefSeq" id="WP_078743677.1">
    <property type="nucleotide sequence ID" value="NZ_FUXG01000001.1"/>
</dbReference>
<evidence type="ECO:0000259" key="5">
    <source>
        <dbReference type="PROSITE" id="PS51832"/>
    </source>
</evidence>
<evidence type="ECO:0000256" key="2">
    <source>
        <dbReference type="ARBA" id="ARBA00022741"/>
    </source>
</evidence>
<dbReference type="InterPro" id="IPR003607">
    <property type="entry name" value="HD/PDEase_dom"/>
</dbReference>
<keyword evidence="2" id="KW-0547">Nucleotide-binding</keyword>
<sequence>MASELPTKQQANQEQAQGQLLTKPESIFGLLNRLKEHHIPLKLHFNTMEGNYSTIILKVDLKGRFFIVDQVTPNWGDRMMAQSSAFRFEAFYDGCRIASTAIRAIGKGIQDGQAIYKVPFPDELDYFQRRQYYRAQIRRGVVVTTEMTAPELEEPIFGELKDISAQGCQIELPGDYREILADQFHVENCSVIFPNQLNINTAMQIRHIGYDEKKDISSCGCLFVELPPMEERKVSYAVAEIQREIARRSNDGSSRYISPLYEEKPPEEEGGALTQAADGDVVDDSKKKDSKKKDSETIVLDAEMKSGISELKQQKEKAKLQELFKEFRVYHTNAIASVKGLMSQLKQGQPLRLQVAHEVSEKLAYALEVNPYVLLALTTLRDAQDYLAQHSISFGIHLAHFAKSVGYQGSITDLIYAGMLHDIGKITIPSVVLLKPNKLSDAEMKMMQRHVINTHKALSSAEFELPKEVMAVALGNTERLDGSGYPRQLKADKISGLARMAAIVDAYDAMTTDRNYAKGMLPALAFKTLMNSDKQFDRTMVQRFIKCVGLLPVGSLVRLTSDKLAFVLTLDPATAKPALVRVIYDAKRSQLITPDDYDLTDPIVERDIGSIMRPEDPSKYFINRLLMMD</sequence>
<dbReference type="InterPro" id="IPR009875">
    <property type="entry name" value="PilZ_domain"/>
</dbReference>
<dbReference type="Gene3D" id="1.10.3210.10">
    <property type="entry name" value="Hypothetical protein af1432"/>
    <property type="match status" value="1"/>
</dbReference>
<proteinExistence type="predicted"/>
<dbReference type="GO" id="GO:0008081">
    <property type="term" value="F:phosphoric diester hydrolase activity"/>
    <property type="evidence" value="ECO:0007669"/>
    <property type="project" value="UniProtKB-ARBA"/>
</dbReference>
<reference evidence="6 7" key="1">
    <citation type="submission" date="2017-01" db="EMBL/GenBank/DDBJ databases">
        <title>Genome Sequencing of a Marine Spirillum, Oceanospirillum multiglobuliferum ATCC 33336, from Japan.</title>
        <authorList>
            <person name="Carney J.G."/>
            <person name="Trachtenberg A.M."/>
            <person name="Rheaume B.A."/>
            <person name="Linnane J.D."/>
            <person name="Pitts N.L."/>
            <person name="Mykles D.L."/>
            <person name="Maclea K.S."/>
        </authorList>
    </citation>
    <scope>NUCLEOTIDE SEQUENCE [LARGE SCALE GENOMIC DNA]</scope>
    <source>
        <strain evidence="6 7">ATCC 33336</strain>
    </source>
</reference>
<feature type="domain" description="HD-GYP" evidence="5">
    <location>
        <begin position="363"/>
        <end position="560"/>
    </location>
</feature>
<evidence type="ECO:0000256" key="4">
    <source>
        <dbReference type="SAM" id="MobiDB-lite"/>
    </source>
</evidence>
<dbReference type="EMBL" id="MTSM01000005">
    <property type="protein sequence ID" value="OPX56000.1"/>
    <property type="molecule type" value="Genomic_DNA"/>
</dbReference>
<accession>A0A1T4KDB8</accession>
<dbReference type="InterPro" id="IPR037522">
    <property type="entry name" value="HD_GYP_dom"/>
</dbReference>
<dbReference type="InterPro" id="IPR012349">
    <property type="entry name" value="Split_barrel_FMN-bd"/>
</dbReference>
<evidence type="ECO:0000313" key="6">
    <source>
        <dbReference type="EMBL" id="OPX56000.1"/>
    </source>
</evidence>
<name>A0A1T4KDB8_9GAMM</name>
<dbReference type="GO" id="GO:0035438">
    <property type="term" value="F:cyclic-di-GMP binding"/>
    <property type="evidence" value="ECO:0007669"/>
    <property type="project" value="InterPro"/>
</dbReference>
<dbReference type="SMART" id="SM00471">
    <property type="entry name" value="HDc"/>
    <property type="match status" value="1"/>
</dbReference>
<keyword evidence="7" id="KW-1185">Reference proteome</keyword>
<evidence type="ECO:0000256" key="3">
    <source>
        <dbReference type="ARBA" id="ARBA00023143"/>
    </source>
</evidence>
<dbReference type="OrthoDB" id="9816273at2"/>
<dbReference type="Gene3D" id="2.40.10.220">
    <property type="entry name" value="predicted glycosyltransferase like domains"/>
    <property type="match status" value="1"/>
</dbReference>
<dbReference type="Pfam" id="PF13487">
    <property type="entry name" value="HD_5"/>
    <property type="match status" value="1"/>
</dbReference>
<feature type="region of interest" description="Disordered" evidence="4">
    <location>
        <begin position="254"/>
        <end position="295"/>
    </location>
</feature>
<feature type="compositionally biased region" description="Basic and acidic residues" evidence="4">
    <location>
        <begin position="283"/>
        <end position="295"/>
    </location>
</feature>
<keyword evidence="3" id="KW-0975">Bacterial flagellum</keyword>
<dbReference type="STRING" id="64969.SAMN02745127_00038"/>
<dbReference type="Pfam" id="PF07317">
    <property type="entry name" value="PilZN"/>
    <property type="match status" value="1"/>
</dbReference>
<keyword evidence="1" id="KW-0973">c-di-GMP</keyword>
<gene>
    <name evidence="6" type="ORF">BTE48_05395</name>
</gene>
<dbReference type="AlphaFoldDB" id="A0A1T4KDB8"/>
<dbReference type="PANTHER" id="PTHR43155:SF2">
    <property type="entry name" value="CYCLIC DI-GMP PHOSPHODIESTERASE PA4108"/>
    <property type="match status" value="1"/>
</dbReference>
<dbReference type="Pfam" id="PF07238">
    <property type="entry name" value="PilZ"/>
    <property type="match status" value="1"/>
</dbReference>
<dbReference type="PROSITE" id="PS51832">
    <property type="entry name" value="HD_GYP"/>
    <property type="match status" value="1"/>
</dbReference>
<organism evidence="6 7">
    <name type="scientific">Oceanospirillum multiglobuliferum</name>
    <dbReference type="NCBI Taxonomy" id="64969"/>
    <lineage>
        <taxon>Bacteria</taxon>
        <taxon>Pseudomonadati</taxon>
        <taxon>Pseudomonadota</taxon>
        <taxon>Gammaproteobacteria</taxon>
        <taxon>Oceanospirillales</taxon>
        <taxon>Oceanospirillaceae</taxon>
        <taxon>Oceanospirillum</taxon>
    </lineage>
</organism>